<keyword evidence="3 6" id="KW-0812">Transmembrane</keyword>
<sequence length="801" mass="89818">MLKNYFKIAFRTLWKNKAYAFINIIGLAIGIAGATLFLTFVKAELSFDKMHSKSDRIVRPLTIQTNLDEHRYHGANPMILATTLLEELPEIEDQVTLYRYGNQINYKVNDQNFTDRDFFFTTPELFRVFDFKLLRGDARTALAQPKSVVISRSKAIAVFGTEDVLGKVILTQGGNVEITGVMEDIPDNSHLFAELFFSELLPPNLMESVKNSWTDFNSTSYLVLQEGISHDAFETKASDLALSKMPQNVASMVRFEFQNLEDIHFESAHIESDIARFKSDKTYTTIFIFISLFLVVIAAVNYMNLATSKAVFRAKEIGIRKVVGAERKQLIAQILTESLVIAFIGLFISIAITDITMPFFNQLTGRNFEFSWYSLLNYADILIGLTVVIGVLSGIYPALFMTGFKTVNILKGEQVKGGSFNIRKALVIFQFILSTVLIISTLVVSNQMSFIKNRNLGFNQENLLVIDINNGAVRPVFKTMKNEFAQIPGVESVGVASRVPGEWKNINRVEVSAFNKGGAVMDSTELYYMSFDPDMLKTFDIKLADGTFFSGNDVSDSTKILINEAAVKSLGIENPIGATLQLETRSGDGKYTIIGVLKDFNYQSLHTSIEPLIVGAWNNEAAVIDYFILKVSGQNISGIIDEARKVHEKFDNRTVMEYHFLDQQLETFYESDRQAQVIFTVGAGLSIFIACLGLFGLASFTIQKRVKELGIRKVLGASEWKLFMLLSGSFTRQILLAFVIASPIAYWIMNNWLQNFEYRVRVGVDVFLLSGLGVLFIAIVTVSYRALRAANSNPVNSLRSE</sequence>
<feature type="transmembrane region" description="Helical" evidence="6">
    <location>
        <begin position="766"/>
        <end position="787"/>
    </location>
</feature>
<feature type="domain" description="MacB-like periplasmic core" evidence="8">
    <location>
        <begin position="21"/>
        <end position="236"/>
    </location>
</feature>
<evidence type="ECO:0000313" key="10">
    <source>
        <dbReference type="Proteomes" id="UP000658258"/>
    </source>
</evidence>
<feature type="transmembrane region" description="Helical" evidence="6">
    <location>
        <begin position="339"/>
        <end position="361"/>
    </location>
</feature>
<dbReference type="Proteomes" id="UP000658258">
    <property type="component" value="Unassembled WGS sequence"/>
</dbReference>
<dbReference type="Pfam" id="PF02687">
    <property type="entry name" value="FtsX"/>
    <property type="match status" value="2"/>
</dbReference>
<feature type="transmembrane region" description="Helical" evidence="6">
    <location>
        <begin position="425"/>
        <end position="444"/>
    </location>
</feature>
<keyword evidence="5 6" id="KW-0472">Membrane</keyword>
<dbReference type="Pfam" id="PF12704">
    <property type="entry name" value="MacB_PCD"/>
    <property type="match status" value="2"/>
</dbReference>
<accession>A0ABQ3I4L9</accession>
<comment type="subcellular location">
    <subcellularLocation>
        <location evidence="1">Cell membrane</location>
        <topology evidence="1">Multi-pass membrane protein</topology>
    </subcellularLocation>
</comment>
<feature type="domain" description="ABC3 transporter permease C-terminal" evidence="7">
    <location>
        <begin position="683"/>
        <end position="794"/>
    </location>
</feature>
<evidence type="ECO:0000256" key="5">
    <source>
        <dbReference type="ARBA" id="ARBA00023136"/>
    </source>
</evidence>
<dbReference type="PANTHER" id="PTHR30572:SF18">
    <property type="entry name" value="ABC-TYPE MACROLIDE FAMILY EXPORT SYSTEM PERMEASE COMPONENT 2"/>
    <property type="match status" value="1"/>
</dbReference>
<feature type="transmembrane region" description="Helical" evidence="6">
    <location>
        <begin position="286"/>
        <end position="305"/>
    </location>
</feature>
<dbReference type="InterPro" id="IPR003838">
    <property type="entry name" value="ABC3_permease_C"/>
</dbReference>
<gene>
    <name evidence="9" type="ORF">GCM10011340_18770</name>
</gene>
<name>A0ABQ3I4L9_9BACT</name>
<reference evidence="10" key="1">
    <citation type="journal article" date="2019" name="Int. J. Syst. Evol. Microbiol.">
        <title>The Global Catalogue of Microorganisms (GCM) 10K type strain sequencing project: providing services to taxonomists for standard genome sequencing and annotation.</title>
        <authorList>
            <consortium name="The Broad Institute Genomics Platform"/>
            <consortium name="The Broad Institute Genome Sequencing Center for Infectious Disease"/>
            <person name="Wu L."/>
            <person name="Ma J."/>
        </authorList>
    </citation>
    <scope>NUCLEOTIDE SEQUENCE [LARGE SCALE GENOMIC DNA]</scope>
    <source>
        <strain evidence="10">CGMCC 1.15111</strain>
    </source>
</reference>
<dbReference type="EMBL" id="BNAG01000002">
    <property type="protein sequence ID" value="GHE63643.1"/>
    <property type="molecule type" value="Genomic_DNA"/>
</dbReference>
<evidence type="ECO:0000259" key="8">
    <source>
        <dbReference type="Pfam" id="PF12704"/>
    </source>
</evidence>
<keyword evidence="2" id="KW-1003">Cell membrane</keyword>
<evidence type="ECO:0000256" key="6">
    <source>
        <dbReference type="SAM" id="Phobius"/>
    </source>
</evidence>
<dbReference type="InterPro" id="IPR025857">
    <property type="entry name" value="MacB_PCD"/>
</dbReference>
<feature type="domain" description="MacB-like periplasmic core" evidence="8">
    <location>
        <begin position="432"/>
        <end position="604"/>
    </location>
</feature>
<dbReference type="PANTHER" id="PTHR30572">
    <property type="entry name" value="MEMBRANE COMPONENT OF TRANSPORTER-RELATED"/>
    <property type="match status" value="1"/>
</dbReference>
<feature type="transmembrane region" description="Helical" evidence="6">
    <location>
        <begin position="722"/>
        <end position="746"/>
    </location>
</feature>
<evidence type="ECO:0000313" key="9">
    <source>
        <dbReference type="EMBL" id="GHE63643.1"/>
    </source>
</evidence>
<evidence type="ECO:0000256" key="1">
    <source>
        <dbReference type="ARBA" id="ARBA00004651"/>
    </source>
</evidence>
<feature type="transmembrane region" description="Helical" evidence="6">
    <location>
        <begin position="677"/>
        <end position="702"/>
    </location>
</feature>
<evidence type="ECO:0000256" key="4">
    <source>
        <dbReference type="ARBA" id="ARBA00022989"/>
    </source>
</evidence>
<proteinExistence type="predicted"/>
<evidence type="ECO:0000256" key="3">
    <source>
        <dbReference type="ARBA" id="ARBA00022692"/>
    </source>
</evidence>
<evidence type="ECO:0000259" key="7">
    <source>
        <dbReference type="Pfam" id="PF02687"/>
    </source>
</evidence>
<comment type="caution">
    <text evidence="9">The sequence shown here is derived from an EMBL/GenBank/DDBJ whole genome shotgun (WGS) entry which is preliminary data.</text>
</comment>
<organism evidence="9 10">
    <name type="scientific">Roseivirga thermotolerans</name>
    <dbReference type="NCBI Taxonomy" id="1758176"/>
    <lineage>
        <taxon>Bacteria</taxon>
        <taxon>Pseudomonadati</taxon>
        <taxon>Bacteroidota</taxon>
        <taxon>Cytophagia</taxon>
        <taxon>Cytophagales</taxon>
        <taxon>Roseivirgaceae</taxon>
        <taxon>Roseivirga</taxon>
    </lineage>
</organism>
<dbReference type="RefSeq" id="WP_189629970.1">
    <property type="nucleotide sequence ID" value="NZ_BNAG01000002.1"/>
</dbReference>
<feature type="transmembrane region" description="Helical" evidence="6">
    <location>
        <begin position="381"/>
        <end position="404"/>
    </location>
</feature>
<keyword evidence="4 6" id="KW-1133">Transmembrane helix</keyword>
<feature type="domain" description="ABC3 transporter permease C-terminal" evidence="7">
    <location>
        <begin position="288"/>
        <end position="402"/>
    </location>
</feature>
<keyword evidence="10" id="KW-1185">Reference proteome</keyword>
<protein>
    <submittedName>
        <fullName evidence="9">ABC transporter permease</fullName>
    </submittedName>
</protein>
<dbReference type="InterPro" id="IPR050250">
    <property type="entry name" value="Macrolide_Exporter_MacB"/>
</dbReference>
<feature type="transmembrane region" description="Helical" evidence="6">
    <location>
        <begin position="20"/>
        <end position="41"/>
    </location>
</feature>
<evidence type="ECO:0000256" key="2">
    <source>
        <dbReference type="ARBA" id="ARBA00022475"/>
    </source>
</evidence>